<feature type="region of interest" description="Disordered" evidence="1">
    <location>
        <begin position="413"/>
        <end position="454"/>
    </location>
</feature>
<evidence type="ECO:0000313" key="2">
    <source>
        <dbReference type="EMBL" id="KAL3759368.1"/>
    </source>
</evidence>
<feature type="compositionally biased region" description="Basic residues" evidence="1">
    <location>
        <begin position="628"/>
        <end position="647"/>
    </location>
</feature>
<evidence type="ECO:0000256" key="1">
    <source>
        <dbReference type="SAM" id="MobiDB-lite"/>
    </source>
</evidence>
<dbReference type="AlphaFoldDB" id="A0ABD3M8Z2"/>
<dbReference type="Proteomes" id="UP001530293">
    <property type="component" value="Unassembled WGS sequence"/>
</dbReference>
<accession>A0ABD3M8Z2</accession>
<evidence type="ECO:0000313" key="3">
    <source>
        <dbReference type="Proteomes" id="UP001530293"/>
    </source>
</evidence>
<comment type="caution">
    <text evidence="2">The sequence shown here is derived from an EMBL/GenBank/DDBJ whole genome shotgun (WGS) entry which is preliminary data.</text>
</comment>
<dbReference type="EMBL" id="JALLBG020000200">
    <property type="protein sequence ID" value="KAL3759368.1"/>
    <property type="molecule type" value="Genomic_DNA"/>
</dbReference>
<feature type="compositionally biased region" description="Pro residues" evidence="1">
    <location>
        <begin position="436"/>
        <end position="447"/>
    </location>
</feature>
<feature type="compositionally biased region" description="Low complexity" evidence="1">
    <location>
        <begin position="693"/>
        <end position="709"/>
    </location>
</feature>
<name>A0ABD3M8Z2_9STRA</name>
<feature type="region of interest" description="Disordered" evidence="1">
    <location>
        <begin position="683"/>
        <end position="710"/>
    </location>
</feature>
<gene>
    <name evidence="2" type="ORF">ACHAWU_000667</name>
</gene>
<keyword evidence="3" id="KW-1185">Reference proteome</keyword>
<protein>
    <recommendedName>
        <fullName evidence="4">DUF4460 domain-containing protein</fullName>
    </recommendedName>
</protein>
<proteinExistence type="predicted"/>
<feature type="compositionally biased region" description="Low complexity" evidence="1">
    <location>
        <begin position="601"/>
        <end position="615"/>
    </location>
</feature>
<feature type="compositionally biased region" description="Low complexity" evidence="1">
    <location>
        <begin position="372"/>
        <end position="386"/>
    </location>
</feature>
<reference evidence="2 3" key="1">
    <citation type="submission" date="2024-10" db="EMBL/GenBank/DDBJ databases">
        <title>Updated reference genomes for cyclostephanoid diatoms.</title>
        <authorList>
            <person name="Roberts W.R."/>
            <person name="Alverson A.J."/>
        </authorList>
    </citation>
    <scope>NUCLEOTIDE SEQUENCE [LARGE SCALE GENOMIC DNA]</scope>
    <source>
        <strain evidence="2 3">AJA232-27</strain>
    </source>
</reference>
<organism evidence="2 3">
    <name type="scientific">Discostella pseudostelligera</name>
    <dbReference type="NCBI Taxonomy" id="259834"/>
    <lineage>
        <taxon>Eukaryota</taxon>
        <taxon>Sar</taxon>
        <taxon>Stramenopiles</taxon>
        <taxon>Ochrophyta</taxon>
        <taxon>Bacillariophyta</taxon>
        <taxon>Coscinodiscophyceae</taxon>
        <taxon>Thalassiosirophycidae</taxon>
        <taxon>Stephanodiscales</taxon>
        <taxon>Stephanodiscaceae</taxon>
        <taxon>Discostella</taxon>
    </lineage>
</organism>
<sequence length="795" mass="88606">MAMVLLPRPSHRLAKRAAPVRGIIWRRQNHGAIAAAAHDSLIAPSLTKSHGLLHQRSASAVAFPADADSPFFMPPSSQTSSSSRSTSSRTALSNYHPVDFSFSHQSVASSASIAARAQHAPSLPSLPTVTLTPRRQSLIIQKHPYSCIRQFSTSSFDASTSQQQKQQLSLKKAIRPFLRACHPDAFTSFASSTNNNSGSNRNNASSHHAKEVNLRAVQTMNGLVDSLDTLIGRCTPPTYNNFDSYNNIKSSTTAIGPLPELKSRYEIEFILPPTNSNDDDDRKSIKRKKNIDDKVALTLRSITITFPEYLRSNVKRWALTSFHYRRDDDGVVLADTPTSQEEEAYRTAMQLREHALLEFGRLLSIAGMKMPADSSASTASSESSWGSRRKEENQWTLTDHFLHELGIDPMEEVGPGVVNSSSPLSSAYFGRTQSRPTPPKQSSPSQPPTYSHPQLQQQRTAFINSIPWNQFALDYENAYNDAQADWITNRLNLYNVNTLEGRERREQMVSSICGRARIVTCHHRGEVHDDDGISGEEEKVNEDIPEGLDVIAQLVAIRRLSLLLYDNFDHLQMERMGRMWERLVIVFTPPRTNRRGRESRSIGSGRGSSTVSLSSAPVHRVREDGTPMRRHPGRKLTKWERRKRHREKMMPVSREWMRHIANNLLGNEKMAEEVGNGEEQDVAGFDKATDDGSSSTTTNNTNSASSPSSLPYMSESGFKFSYGTTSDQSVGHVTAYIPIDFRDGELVRQLYTHVYDYFDNCCGHVGFLKYGVDGEIRANFEGRRGMAVGGAAADG</sequence>
<feature type="region of interest" description="Disordered" evidence="1">
    <location>
        <begin position="592"/>
        <end position="648"/>
    </location>
</feature>
<feature type="region of interest" description="Disordered" evidence="1">
    <location>
        <begin position="372"/>
        <end position="391"/>
    </location>
</feature>
<evidence type="ECO:0008006" key="4">
    <source>
        <dbReference type="Google" id="ProtNLM"/>
    </source>
</evidence>